<gene>
    <name evidence="5" type="ORF">BDW47DRAFT_110164</name>
</gene>
<dbReference type="InterPro" id="IPR039600">
    <property type="entry name" value="TANGO6/Rtp1"/>
</dbReference>
<dbReference type="RefSeq" id="XP_024669645.1">
    <property type="nucleotide sequence ID" value="XM_024813656.1"/>
</dbReference>
<dbReference type="Pfam" id="PF10363">
    <property type="entry name" value="RTP1_C1"/>
    <property type="match status" value="1"/>
</dbReference>
<feature type="compositionally biased region" description="Basic residues" evidence="2">
    <location>
        <begin position="872"/>
        <end position="884"/>
    </location>
</feature>
<organism evidence="5 6">
    <name type="scientific">Aspergillus candidus</name>
    <dbReference type="NCBI Taxonomy" id="41067"/>
    <lineage>
        <taxon>Eukaryota</taxon>
        <taxon>Fungi</taxon>
        <taxon>Dikarya</taxon>
        <taxon>Ascomycota</taxon>
        <taxon>Pezizomycotina</taxon>
        <taxon>Eurotiomycetes</taxon>
        <taxon>Eurotiomycetidae</taxon>
        <taxon>Eurotiales</taxon>
        <taxon>Aspergillaceae</taxon>
        <taxon>Aspergillus</taxon>
        <taxon>Aspergillus subgen. Circumdati</taxon>
    </lineage>
</organism>
<dbReference type="PANTHER" id="PTHR20959">
    <property type="entry name" value="TRANSPORT AND GOLGI ORGANIZATION PROTEIN 6 FAMILY MEMBER"/>
    <property type="match status" value="1"/>
</dbReference>
<name>A0A2I2F4S1_ASPCN</name>
<dbReference type="GeneID" id="36520816"/>
<feature type="domain" description="RNA polymerase II assembly factor Rtp1 C-terminal" evidence="3">
    <location>
        <begin position="1061"/>
        <end position="1094"/>
    </location>
</feature>
<evidence type="ECO:0000313" key="6">
    <source>
        <dbReference type="Proteomes" id="UP000234585"/>
    </source>
</evidence>
<dbReference type="OrthoDB" id="39591at2759"/>
<evidence type="ECO:0000259" key="4">
    <source>
        <dbReference type="Pfam" id="PF10363"/>
    </source>
</evidence>
<evidence type="ECO:0000259" key="3">
    <source>
        <dbReference type="Pfam" id="PF10304"/>
    </source>
</evidence>
<dbReference type="SUPFAM" id="SSF48371">
    <property type="entry name" value="ARM repeat"/>
    <property type="match status" value="1"/>
</dbReference>
<feature type="domain" description="RNA polymerase II assembly factor Rtp1 C-terminal" evidence="4">
    <location>
        <begin position="739"/>
        <end position="853"/>
    </location>
</feature>
<reference evidence="5 6" key="1">
    <citation type="submission" date="2017-12" db="EMBL/GenBank/DDBJ databases">
        <authorList>
            <consortium name="DOE Joint Genome Institute"/>
            <person name="Haridas S."/>
            <person name="Kjaerbolling I."/>
            <person name="Vesth T.C."/>
            <person name="Frisvad J.C."/>
            <person name="Nybo J.L."/>
            <person name="Theobald S."/>
            <person name="Kuo A."/>
            <person name="Bowyer P."/>
            <person name="Matsuda Y."/>
            <person name="Mondo S."/>
            <person name="Lyhne E.K."/>
            <person name="Kogle M.E."/>
            <person name="Clum A."/>
            <person name="Lipzen A."/>
            <person name="Salamov A."/>
            <person name="Ngan C.Y."/>
            <person name="Daum C."/>
            <person name="Chiniquy J."/>
            <person name="Barry K."/>
            <person name="LaButti K."/>
            <person name="Simmons B.A."/>
            <person name="Magnuson J.K."/>
            <person name="Mortensen U.H."/>
            <person name="Larsen T.O."/>
            <person name="Grigoriev I.V."/>
            <person name="Baker S.E."/>
            <person name="Andersen M.R."/>
            <person name="Nordberg H.P."/>
            <person name="Cantor M.N."/>
            <person name="Hua S.X."/>
        </authorList>
    </citation>
    <scope>NUCLEOTIDE SEQUENCE [LARGE SCALE GENOMIC DNA]</scope>
    <source>
        <strain evidence="5 6">CBS 102.13</strain>
    </source>
</reference>
<dbReference type="AlphaFoldDB" id="A0A2I2F4S1"/>
<dbReference type="InterPro" id="IPR016024">
    <property type="entry name" value="ARM-type_fold"/>
</dbReference>
<dbReference type="InterPro" id="IPR019451">
    <property type="entry name" value="Rtp1_C1"/>
</dbReference>
<dbReference type="EMBL" id="KZ559160">
    <property type="protein sequence ID" value="PLB35633.1"/>
    <property type="molecule type" value="Genomic_DNA"/>
</dbReference>
<feature type="region of interest" description="Disordered" evidence="2">
    <location>
        <begin position="869"/>
        <end position="938"/>
    </location>
</feature>
<feature type="compositionally biased region" description="Acidic residues" evidence="2">
    <location>
        <begin position="922"/>
        <end position="932"/>
    </location>
</feature>
<dbReference type="Pfam" id="PF10304">
    <property type="entry name" value="RTP1_C2"/>
    <property type="match status" value="1"/>
</dbReference>
<dbReference type="PANTHER" id="PTHR20959:SF1">
    <property type="entry name" value="TRANSPORT AND GOLGI ORGANIZATION PROTEIN 6 HOMOLOG"/>
    <property type="match status" value="1"/>
</dbReference>
<accession>A0A2I2F4S1</accession>
<evidence type="ECO:0000256" key="2">
    <source>
        <dbReference type="SAM" id="MobiDB-lite"/>
    </source>
</evidence>
<comment type="similarity">
    <text evidence="1">Belongs to the Tango6 family.</text>
</comment>
<feature type="compositionally biased region" description="Basic and acidic residues" evidence="2">
    <location>
        <begin position="885"/>
        <end position="906"/>
    </location>
</feature>
<dbReference type="Proteomes" id="UP000234585">
    <property type="component" value="Unassembled WGS sequence"/>
</dbReference>
<evidence type="ECO:0000256" key="1">
    <source>
        <dbReference type="ARBA" id="ARBA00005724"/>
    </source>
</evidence>
<keyword evidence="6" id="KW-1185">Reference proteome</keyword>
<proteinExistence type="inferred from homology"/>
<evidence type="ECO:0000313" key="5">
    <source>
        <dbReference type="EMBL" id="PLB35633.1"/>
    </source>
</evidence>
<dbReference type="InterPro" id="IPR019414">
    <property type="entry name" value="Rtp1_C2"/>
</dbReference>
<protein>
    <submittedName>
        <fullName evidence="5">Protein required for cell viability</fullName>
    </submittedName>
</protein>
<dbReference type="GO" id="GO:0009306">
    <property type="term" value="P:protein secretion"/>
    <property type="evidence" value="ECO:0007669"/>
    <property type="project" value="TreeGrafter"/>
</dbReference>
<dbReference type="STRING" id="41067.A0A2I2F4S1"/>
<sequence>MGEPIAIKLAFDAASQFLNPVLQPEELEKHRGNSLLEILGRHEAADHSDESIRTVVVHKALQILFSVHTAFVAPDNDAGQASQIVEVPDDPALEDAKRRRMLHALLDLISLEGIYPSLSAGVGIPLQQRVISVLPPGVIAQQQQKPAHGTFQDEALLDSIVQTLMNIVLDDRPSIQPVVRGRILSDIISAASELAFHSQSLPKDKKDRYRKGLETVIDDTPSPVLLPTLSNFLQAEPVPWFRSVISAALSRIPLRDDGVLQTIVFLASQFSPSLGENPEDQTSRGPHFTVQSIMQTSHLLSSVPQGMDAGVYFSSIAPQLLALLDGDDPDLKRTAAYVIGNGILGKRAYGAVGTIGHKIFVEPIFKALTARLDDASKRWMQPLDCKNDGKPQHNLVNHPTLSLAIERLRALVLQHSNPGLVKRVVYPIILPLWGLACFACDQDDRFHDTLMTILKTYFGISVGVQPLEKIADNLLYNGGVDWTYGLDSTSSVSLIKRSADSEQHNIVQLIDTLQLRVKLFANLLGADPNSEERTGDIFLHVSERWLVKRSVKEGSLSDLQLPSAGEGQDHILQSLVNAKLAESLLDNFKDTLSRRPLKVLILVKQIISGELSRVNAQHHKSADRRDGQVSLSSLANIVSKDDSEPDEDSTATDSDESLPAVFSLLSTVLASPEFSVSPEILESLESVKQELDQLIPSLPQSLAKPATTASMLIEINIACPEGLDKEKSAPGISDFETHRRALTNLNSDLPPVQAEGFSLLSDLITKSSPILDVPSTLTLLLSILTDSSETQANDEFVYLNAIKLVAVLASRHPRTVVKILIDRYSDRTESMTLDQRLKIGECLLRTVQDLGEALQGETAKILGEGSVAVAGRRARKPQTQKSRKQQLEKEKRQQEREERQREKDIAMPDGWKVSSPALASDELMEEEDSESESPEKAAHAANIVAAWAAGASSDEEPDDLRVRASAMSILATAVQTNIAGLGPSIVASAVDLALSTLTLESEEGAAILRRASVVLLLDILKAIDTARETRGSGALGFGFSLSDEHHTTGNPNDRGPTTVGNLPYMLRVLQFVESHETDAIVRGHVRVLIESLEAWLEKSILWGIGAQGTDEENEPRLELGDQIAGLGINPLAGTSGAGRPRIEEIE</sequence>